<dbReference type="Proteomes" id="UP000199622">
    <property type="component" value="Unassembled WGS sequence"/>
</dbReference>
<sequence>MGRGPNVYGFDSYVALGDSFTEGLNDDLPDGSFRGWADRLAEVLAAGRSDFRYANLALRGKMLDEILDEQLPIALELKPDLVTLCAGGNDIIVPGADVDAVTERLEEGVAKLREAGIPVLMFNGPDTKVLSVMSVLRGKVAIYNTNLWAIAERHGARMVDLWTMGPLHDRRAWSDDRLHFSPEGHRRIALRAAEVLGIPLESDWREPWPLEDHPSRWLDSRRSDLTWTKVHLLPWIRRQLRGESMGDGLSPKRPQLAPLVPLDVLDVTEGARQQQAS</sequence>
<dbReference type="Pfam" id="PF13472">
    <property type="entry name" value="Lipase_GDSL_2"/>
    <property type="match status" value="1"/>
</dbReference>
<dbReference type="Gene3D" id="3.40.50.1110">
    <property type="entry name" value="SGNH hydrolase"/>
    <property type="match status" value="1"/>
</dbReference>
<protein>
    <submittedName>
        <fullName evidence="2">Lysophospholipase L1</fullName>
    </submittedName>
</protein>
<evidence type="ECO:0000313" key="2">
    <source>
        <dbReference type="EMBL" id="SED73320.1"/>
    </source>
</evidence>
<dbReference type="PANTHER" id="PTHR43784">
    <property type="entry name" value="GDSL-LIKE LIPASE/ACYLHYDROLASE, PUTATIVE (AFU_ORTHOLOGUE AFUA_2G00820)-RELATED"/>
    <property type="match status" value="1"/>
</dbReference>
<dbReference type="STRING" id="208445.SAMN04489727_9130"/>
<dbReference type="InterPro" id="IPR053140">
    <property type="entry name" value="GDSL_Rv0518-like"/>
</dbReference>
<dbReference type="EMBL" id="FNSO01000004">
    <property type="protein sequence ID" value="SED73320.1"/>
    <property type="molecule type" value="Genomic_DNA"/>
</dbReference>
<gene>
    <name evidence="2" type="ORF">SAMN04489727_9130</name>
</gene>
<proteinExistence type="predicted"/>
<evidence type="ECO:0000313" key="3">
    <source>
        <dbReference type="Proteomes" id="UP000199622"/>
    </source>
</evidence>
<name>A0A1H5D3K4_9PSEU</name>
<dbReference type="AlphaFoldDB" id="A0A1H5D3K4"/>
<evidence type="ECO:0000259" key="1">
    <source>
        <dbReference type="Pfam" id="PF13472"/>
    </source>
</evidence>
<keyword evidence="3" id="KW-1185">Reference proteome</keyword>
<accession>A0A1H5D3K4</accession>
<organism evidence="2 3">
    <name type="scientific">Amycolatopsis tolypomycina</name>
    <dbReference type="NCBI Taxonomy" id="208445"/>
    <lineage>
        <taxon>Bacteria</taxon>
        <taxon>Bacillati</taxon>
        <taxon>Actinomycetota</taxon>
        <taxon>Actinomycetes</taxon>
        <taxon>Pseudonocardiales</taxon>
        <taxon>Pseudonocardiaceae</taxon>
        <taxon>Amycolatopsis</taxon>
    </lineage>
</organism>
<dbReference type="SUPFAM" id="SSF52266">
    <property type="entry name" value="SGNH hydrolase"/>
    <property type="match status" value="1"/>
</dbReference>
<reference evidence="3" key="1">
    <citation type="submission" date="2016-10" db="EMBL/GenBank/DDBJ databases">
        <authorList>
            <person name="Varghese N."/>
            <person name="Submissions S."/>
        </authorList>
    </citation>
    <scope>NUCLEOTIDE SEQUENCE [LARGE SCALE GENOMIC DNA]</scope>
    <source>
        <strain evidence="3">DSM 44544</strain>
    </source>
</reference>
<dbReference type="PANTHER" id="PTHR43784:SF2">
    <property type="entry name" value="GDSL-LIKE LIPASE_ACYLHYDROLASE, PUTATIVE (AFU_ORTHOLOGUE AFUA_2G00820)-RELATED"/>
    <property type="match status" value="1"/>
</dbReference>
<dbReference type="InterPro" id="IPR013830">
    <property type="entry name" value="SGNH_hydro"/>
</dbReference>
<dbReference type="CDD" id="cd01832">
    <property type="entry name" value="SGNH_hydrolase_like_1"/>
    <property type="match status" value="1"/>
</dbReference>
<feature type="domain" description="SGNH hydrolase-type esterase" evidence="1">
    <location>
        <begin position="15"/>
        <end position="187"/>
    </location>
</feature>
<dbReference type="InterPro" id="IPR036514">
    <property type="entry name" value="SGNH_hydro_sf"/>
</dbReference>